<dbReference type="PIRSF" id="PIRSF001359">
    <property type="entry name" value="F_bP_aldolase_II"/>
    <property type="match status" value="1"/>
</dbReference>
<dbReference type="Gene3D" id="3.20.20.70">
    <property type="entry name" value="Aldolase class I"/>
    <property type="match status" value="1"/>
</dbReference>
<reference evidence="2 3" key="1">
    <citation type="submission" date="2016-01" db="EMBL/GenBank/DDBJ databases">
        <authorList>
            <person name="Brown R."/>
        </authorList>
    </citation>
    <scope>NUCLEOTIDE SEQUENCE [LARGE SCALE GENOMIC DNA]</scope>
    <source>
        <strain evidence="2">Sporomusa sphaeroides DSM 2875</strain>
    </source>
</reference>
<accession>A0ABP2CAT1</accession>
<organism evidence="2 3">
    <name type="scientific">Sporomusa sphaeroides DSM 2875</name>
    <dbReference type="NCBI Taxonomy" id="1337886"/>
    <lineage>
        <taxon>Bacteria</taxon>
        <taxon>Bacillati</taxon>
        <taxon>Bacillota</taxon>
        <taxon>Negativicutes</taxon>
        <taxon>Selenomonadales</taxon>
        <taxon>Sporomusaceae</taxon>
        <taxon>Sporomusa</taxon>
    </lineage>
</organism>
<comment type="caution">
    <text evidence="2">The sequence shown here is derived from an EMBL/GenBank/DDBJ whole genome shotgun (WGS) entry which is preliminary data.</text>
</comment>
<comment type="cofactor">
    <cofactor evidence="1">
        <name>Zn(2+)</name>
        <dbReference type="ChEBI" id="CHEBI:29105"/>
    </cofactor>
</comment>
<keyword evidence="2" id="KW-0456">Lyase</keyword>
<dbReference type="Proteomes" id="UP000245702">
    <property type="component" value="Unassembled WGS sequence"/>
</dbReference>
<dbReference type="PANTHER" id="PTHR30304">
    <property type="entry name" value="D-TAGATOSE-1,6-BISPHOSPHATE ALDOLASE"/>
    <property type="match status" value="1"/>
</dbReference>
<dbReference type="PANTHER" id="PTHR30304:SF0">
    <property type="entry name" value="D-TAGATOSE-1,6-BISPHOSPHATE ALDOLASE SUBUNIT GATY-RELATED"/>
    <property type="match status" value="1"/>
</dbReference>
<dbReference type="EMBL" id="FCOW01000025">
    <property type="protein sequence ID" value="CVK20926.1"/>
    <property type="molecule type" value="Genomic_DNA"/>
</dbReference>
<dbReference type="RefSeq" id="WP_075757619.1">
    <property type="nucleotide sequence ID" value="NZ_CP146991.1"/>
</dbReference>
<dbReference type="GO" id="GO:0009025">
    <property type="term" value="F:tagatose-bisphosphate aldolase activity"/>
    <property type="evidence" value="ECO:0007669"/>
    <property type="project" value="UniProtKB-EC"/>
</dbReference>
<dbReference type="InterPro" id="IPR013785">
    <property type="entry name" value="Aldolase_TIM"/>
</dbReference>
<keyword evidence="3" id="KW-1185">Reference proteome</keyword>
<evidence type="ECO:0000313" key="3">
    <source>
        <dbReference type="Proteomes" id="UP000245702"/>
    </source>
</evidence>
<evidence type="ECO:0000313" key="2">
    <source>
        <dbReference type="EMBL" id="CVK20926.1"/>
    </source>
</evidence>
<proteinExistence type="predicted"/>
<name>A0ABP2CAT1_9FIRM</name>
<dbReference type="CDD" id="cd00947">
    <property type="entry name" value="TBP_aldolase_IIB"/>
    <property type="match status" value="1"/>
</dbReference>
<protein>
    <submittedName>
        <fullName evidence="2">D-tagatose-1,6-bisphosphate aldolase subunit KbaY</fullName>
        <ecNumber evidence="2">4.1.2.40</ecNumber>
    </submittedName>
</protein>
<evidence type="ECO:0000256" key="1">
    <source>
        <dbReference type="ARBA" id="ARBA00001947"/>
    </source>
</evidence>
<gene>
    <name evidence="2" type="primary">kbaY</name>
    <name evidence="2" type="ORF">SSPH_03598</name>
</gene>
<dbReference type="InterPro" id="IPR050246">
    <property type="entry name" value="Class_II_FBP_aldolase"/>
</dbReference>
<dbReference type="NCBIfam" id="TIGR00167">
    <property type="entry name" value="cbbA"/>
    <property type="match status" value="1"/>
</dbReference>
<sequence>MLVNLQDILKDAYRNHYAVGSFNGYNYETFKGIIDAGAETQKPVILAFGAKYLQNMSLETAYALAKSLGEGSAAPVCLHLDHCSDLATVFRAIRAGFGSVMYDGSELPFAENVKNTAAVCRVAHACGVTVEAELGCLAAGEHSHEGSATSVQVYTEPALAKQFVEMTQVDALAVSIGTVHGLYQAAPLLRLDILEQINRLIAVPLVLHGGSGLPEQDILACIARGIAKINVNTEISVYAVQQTTGLLAAQQPHFSEVSLNQIGYVKDIVKKYIAFSYKEGNNG</sequence>
<dbReference type="EC" id="4.1.2.40" evidence="2"/>
<dbReference type="InterPro" id="IPR000771">
    <property type="entry name" value="FBA_II"/>
</dbReference>
<dbReference type="SUPFAM" id="SSF51569">
    <property type="entry name" value="Aldolase"/>
    <property type="match status" value="1"/>
</dbReference>
<dbReference type="Pfam" id="PF01116">
    <property type="entry name" value="F_bP_aldolase"/>
    <property type="match status" value="1"/>
</dbReference>